<dbReference type="PANTHER" id="PTHR42941:SF1">
    <property type="entry name" value="SLL1037 PROTEIN"/>
    <property type="match status" value="1"/>
</dbReference>
<protein>
    <submittedName>
        <fullName evidence="1">TAXI family TRAP transporter solute-binding subunit</fullName>
    </submittedName>
</protein>
<dbReference type="Pfam" id="PF16868">
    <property type="entry name" value="NMT1_3"/>
    <property type="match status" value="1"/>
</dbReference>
<evidence type="ECO:0000313" key="2">
    <source>
        <dbReference type="Proteomes" id="UP001500393"/>
    </source>
</evidence>
<comment type="caution">
    <text evidence="1">The sequence shown here is derived from an EMBL/GenBank/DDBJ whole genome shotgun (WGS) entry which is preliminary data.</text>
</comment>
<dbReference type="Gene3D" id="3.40.190.10">
    <property type="entry name" value="Periplasmic binding protein-like II"/>
    <property type="match status" value="2"/>
</dbReference>
<dbReference type="RefSeq" id="WP_344217445.1">
    <property type="nucleotide sequence ID" value="NZ_BAAAOS010000033.1"/>
</dbReference>
<gene>
    <name evidence="1" type="ORF">GCM10009789_47530</name>
</gene>
<organism evidence="1 2">
    <name type="scientific">Kribbella sancticallisti</name>
    <dbReference type="NCBI Taxonomy" id="460087"/>
    <lineage>
        <taxon>Bacteria</taxon>
        <taxon>Bacillati</taxon>
        <taxon>Actinomycetota</taxon>
        <taxon>Actinomycetes</taxon>
        <taxon>Propionibacteriales</taxon>
        <taxon>Kribbellaceae</taxon>
        <taxon>Kribbella</taxon>
    </lineage>
</organism>
<reference evidence="1 2" key="1">
    <citation type="journal article" date="2019" name="Int. J. Syst. Evol. Microbiol.">
        <title>The Global Catalogue of Microorganisms (GCM) 10K type strain sequencing project: providing services to taxonomists for standard genome sequencing and annotation.</title>
        <authorList>
            <consortium name="The Broad Institute Genomics Platform"/>
            <consortium name="The Broad Institute Genome Sequencing Center for Infectious Disease"/>
            <person name="Wu L."/>
            <person name="Ma J."/>
        </authorList>
    </citation>
    <scope>NUCLEOTIDE SEQUENCE [LARGE SCALE GENOMIC DNA]</scope>
    <source>
        <strain evidence="1 2">JCM 14969</strain>
    </source>
</reference>
<accession>A0ABN2DW58</accession>
<dbReference type="SUPFAM" id="SSF53850">
    <property type="entry name" value="Periplasmic binding protein-like II"/>
    <property type="match status" value="1"/>
</dbReference>
<dbReference type="PROSITE" id="PS51318">
    <property type="entry name" value="TAT"/>
    <property type="match status" value="1"/>
</dbReference>
<dbReference type="EMBL" id="BAAAOS010000033">
    <property type="protein sequence ID" value="GAA1588497.1"/>
    <property type="molecule type" value="Genomic_DNA"/>
</dbReference>
<dbReference type="NCBIfam" id="TIGR02122">
    <property type="entry name" value="TRAP_TAXI"/>
    <property type="match status" value="1"/>
</dbReference>
<dbReference type="CDD" id="cd13569">
    <property type="entry name" value="PBP2_TAXI_TRAP_like_1"/>
    <property type="match status" value="1"/>
</dbReference>
<dbReference type="InterPro" id="IPR011852">
    <property type="entry name" value="TRAP_TAXI"/>
</dbReference>
<evidence type="ECO:0000313" key="1">
    <source>
        <dbReference type="EMBL" id="GAA1588497.1"/>
    </source>
</evidence>
<name>A0ABN2DW58_9ACTN</name>
<dbReference type="InterPro" id="IPR006311">
    <property type="entry name" value="TAT_signal"/>
</dbReference>
<proteinExistence type="predicted"/>
<dbReference type="PANTHER" id="PTHR42941">
    <property type="entry name" value="SLL1037 PROTEIN"/>
    <property type="match status" value="1"/>
</dbReference>
<dbReference type="Proteomes" id="UP001500393">
    <property type="component" value="Unassembled WGS sequence"/>
</dbReference>
<keyword evidence="2" id="KW-1185">Reference proteome</keyword>
<sequence>MDRPRLLNRRSVLGLGAAAAGSLIVPGCSRGKSDEPAPGEPAKFATGNLHGVYATYGAGLAKLVTEVTGVSMQPVITQGSVENLQLLAGQKADIAFSLSDSALDAYEGVETFKSGALRFTALARTYDNYVHVVVPTASLINEFSDLEGKVVSVGPKYSGTKVVADRILASAGLSVKKAMYTLDQAVAALKDKAERGAASKEGIDALIWSGGLPTEPIKALQATIGFRLVDIGAVAEKIALKRFGGYVLSSIPPSVYSLASSVPTLAVPNYLLARRGLSDSWAWWTLNTMFRRQNDLMAVHPEAGSLDARSAIATMPIPLHPAAERWYKTNHI</sequence>